<dbReference type="CDD" id="cd06223">
    <property type="entry name" value="PRTases_typeI"/>
    <property type="match status" value="1"/>
</dbReference>
<keyword evidence="2" id="KW-0328">Glycosyltransferase</keyword>
<evidence type="ECO:0000313" key="3">
    <source>
        <dbReference type="Proteomes" id="UP000501991"/>
    </source>
</evidence>
<name>A0A6C1AZK5_9RHOO</name>
<dbReference type="Gene3D" id="3.30.1310.20">
    <property type="entry name" value="PRTase-like"/>
    <property type="match status" value="1"/>
</dbReference>
<reference evidence="2 3" key="1">
    <citation type="submission" date="2020-02" db="EMBL/GenBank/DDBJ databases">
        <title>Nitrogenibacter mangrovi gen. nov., sp. nov. isolated from mangrove sediment, a denitrifying betaproteobacterium.</title>
        <authorList>
            <person name="Liao H."/>
            <person name="Tian Y."/>
        </authorList>
    </citation>
    <scope>NUCLEOTIDE SEQUENCE [LARGE SCALE GENOMIC DNA]</scope>
    <source>
        <strain evidence="2 3">M9-3-2</strain>
    </source>
</reference>
<dbReference type="InterPro" id="IPR029057">
    <property type="entry name" value="PRTase-like"/>
</dbReference>
<accession>A0A6C1AZK5</accession>
<sequence length="212" mass="22703">MFQNREDAARQLAARLVGQPLKQPVVLGIPRGGAVLAAVLARQLGAEFDVVLARKLRAPWQPELAIGALGEDGRVQLTDFAASVPGATRAYIDTEREHQAAEIRRRQALFRTVRPAVEVAGRSVIVTDDGLATGATMLAALHVLEAHTPHELIVAVPVAPPETLAHIAPHCDRVECLIAPPDMSAIGAYYADFTQVEDAEVVRLLREAAPAP</sequence>
<dbReference type="AlphaFoldDB" id="A0A6C1AZK5"/>
<keyword evidence="2" id="KW-0808">Transferase</keyword>
<dbReference type="Pfam" id="PF00156">
    <property type="entry name" value="Pribosyltran"/>
    <property type="match status" value="1"/>
</dbReference>
<evidence type="ECO:0000313" key="2">
    <source>
        <dbReference type="EMBL" id="QID16801.1"/>
    </source>
</evidence>
<dbReference type="InterPro" id="IPR000836">
    <property type="entry name" value="PRTase_dom"/>
</dbReference>
<gene>
    <name evidence="2" type="ORF">G3580_03600</name>
</gene>
<organism evidence="2 3">
    <name type="scientific">Nitrogeniibacter mangrovi</name>
    <dbReference type="NCBI Taxonomy" id="2016596"/>
    <lineage>
        <taxon>Bacteria</taxon>
        <taxon>Pseudomonadati</taxon>
        <taxon>Pseudomonadota</taxon>
        <taxon>Betaproteobacteria</taxon>
        <taxon>Rhodocyclales</taxon>
        <taxon>Zoogloeaceae</taxon>
        <taxon>Nitrogeniibacter</taxon>
    </lineage>
</organism>
<proteinExistence type="predicted"/>
<feature type="domain" description="Phosphoribosyltransferase" evidence="1">
    <location>
        <begin position="3"/>
        <end position="181"/>
    </location>
</feature>
<dbReference type="EMBL" id="CP048836">
    <property type="protein sequence ID" value="QID16801.1"/>
    <property type="molecule type" value="Genomic_DNA"/>
</dbReference>
<dbReference type="SUPFAM" id="SSF53271">
    <property type="entry name" value="PRTase-like"/>
    <property type="match status" value="1"/>
</dbReference>
<dbReference type="RefSeq" id="WP_173763969.1">
    <property type="nucleotide sequence ID" value="NZ_CP048836.1"/>
</dbReference>
<evidence type="ECO:0000259" key="1">
    <source>
        <dbReference type="Pfam" id="PF00156"/>
    </source>
</evidence>
<dbReference type="Gene3D" id="3.40.50.2020">
    <property type="match status" value="1"/>
</dbReference>
<protein>
    <submittedName>
        <fullName evidence="2">Phosphoribosyltransferase</fullName>
    </submittedName>
</protein>
<dbReference type="Proteomes" id="UP000501991">
    <property type="component" value="Chromosome"/>
</dbReference>
<dbReference type="GO" id="GO:0016757">
    <property type="term" value="F:glycosyltransferase activity"/>
    <property type="evidence" value="ECO:0007669"/>
    <property type="project" value="UniProtKB-KW"/>
</dbReference>
<keyword evidence="3" id="KW-1185">Reference proteome</keyword>
<dbReference type="KEGG" id="azq:G3580_03600"/>